<name>A0A9P9DAI0_9HYPO</name>
<dbReference type="Proteomes" id="UP000717696">
    <property type="component" value="Unassembled WGS sequence"/>
</dbReference>
<dbReference type="OrthoDB" id="5210233at2759"/>
<evidence type="ECO:0000313" key="1">
    <source>
        <dbReference type="EMBL" id="KAH7115417.1"/>
    </source>
</evidence>
<dbReference type="EMBL" id="JAGMUU010000038">
    <property type="protein sequence ID" value="KAH7115417.1"/>
    <property type="molecule type" value="Genomic_DNA"/>
</dbReference>
<organism evidence="1 2">
    <name type="scientific">Dactylonectria estremocensis</name>
    <dbReference type="NCBI Taxonomy" id="1079267"/>
    <lineage>
        <taxon>Eukaryota</taxon>
        <taxon>Fungi</taxon>
        <taxon>Dikarya</taxon>
        <taxon>Ascomycota</taxon>
        <taxon>Pezizomycotina</taxon>
        <taxon>Sordariomycetes</taxon>
        <taxon>Hypocreomycetidae</taxon>
        <taxon>Hypocreales</taxon>
        <taxon>Nectriaceae</taxon>
        <taxon>Dactylonectria</taxon>
    </lineage>
</organism>
<comment type="caution">
    <text evidence="1">The sequence shown here is derived from an EMBL/GenBank/DDBJ whole genome shotgun (WGS) entry which is preliminary data.</text>
</comment>
<evidence type="ECO:0000313" key="2">
    <source>
        <dbReference type="Proteomes" id="UP000717696"/>
    </source>
</evidence>
<reference evidence="1" key="1">
    <citation type="journal article" date="2021" name="Nat. Commun.">
        <title>Genetic determinants of endophytism in the Arabidopsis root mycobiome.</title>
        <authorList>
            <person name="Mesny F."/>
            <person name="Miyauchi S."/>
            <person name="Thiergart T."/>
            <person name="Pickel B."/>
            <person name="Atanasova L."/>
            <person name="Karlsson M."/>
            <person name="Huettel B."/>
            <person name="Barry K.W."/>
            <person name="Haridas S."/>
            <person name="Chen C."/>
            <person name="Bauer D."/>
            <person name="Andreopoulos W."/>
            <person name="Pangilinan J."/>
            <person name="LaButti K."/>
            <person name="Riley R."/>
            <person name="Lipzen A."/>
            <person name="Clum A."/>
            <person name="Drula E."/>
            <person name="Henrissat B."/>
            <person name="Kohler A."/>
            <person name="Grigoriev I.V."/>
            <person name="Martin F.M."/>
            <person name="Hacquard S."/>
        </authorList>
    </citation>
    <scope>NUCLEOTIDE SEQUENCE</scope>
    <source>
        <strain evidence="1">MPI-CAGE-AT-0021</strain>
    </source>
</reference>
<keyword evidence="2" id="KW-1185">Reference proteome</keyword>
<dbReference type="AlphaFoldDB" id="A0A9P9DAI0"/>
<sequence length="306" mass="34160">MVNRWNKAIAVGLRHNHDISFIATQCKTMALVYYLTNYATKVEDPTWKRVAAAAEMLGSLDGGESRQDHVAAEAATATARDVSDRVDIGQNKTRQFLMKVANRVFTERPLSQVEVAAHLLGYETEFSNSAAWTFVNVSVMYWHIFRRWHHLRCASGAEALDQPADDSVLVEQTGRRVSFFEAYHHRGEVLRDLCLYDYVSLVKLKRRSSGRRGGAAAWGEVPFQGGTPFADTWVQALRHPGERAVVCLDGYLSMDFSQDDNDDGRGHRRYVTQESPCRQAESSSSTFALSSLPLTLSISPGPPCSI</sequence>
<gene>
    <name evidence="1" type="ORF">B0J13DRAFT_207700</name>
</gene>
<proteinExistence type="predicted"/>
<protein>
    <submittedName>
        <fullName evidence="1">Uncharacterized protein</fullName>
    </submittedName>
</protein>
<accession>A0A9P9DAI0</accession>